<keyword evidence="3" id="KW-1185">Reference proteome</keyword>
<dbReference type="AlphaFoldDB" id="A0A417YGC6"/>
<dbReference type="OrthoDB" id="2991542at2"/>
<proteinExistence type="predicted"/>
<reference evidence="2 3" key="1">
    <citation type="journal article" date="2007" name="Int. J. Syst. Evol. Microbiol.">
        <title>Oceanobacillus profundus sp. nov., isolated from a deep-sea sediment core.</title>
        <authorList>
            <person name="Kim Y.G."/>
            <person name="Choi D.H."/>
            <person name="Hyun S."/>
            <person name="Cho B.C."/>
        </authorList>
    </citation>
    <scope>NUCLEOTIDE SEQUENCE [LARGE SCALE GENOMIC DNA]</scope>
    <source>
        <strain evidence="2 3">DSM 18246</strain>
    </source>
</reference>
<name>A0A417YGC6_9BACI</name>
<keyword evidence="1" id="KW-0812">Transmembrane</keyword>
<evidence type="ECO:0000313" key="2">
    <source>
        <dbReference type="EMBL" id="RHW31880.1"/>
    </source>
</evidence>
<comment type="caution">
    <text evidence="2">The sequence shown here is derived from an EMBL/GenBank/DDBJ whole genome shotgun (WGS) entry which is preliminary data.</text>
</comment>
<organism evidence="2 3">
    <name type="scientific">Oceanobacillus profundus</name>
    <dbReference type="NCBI Taxonomy" id="372463"/>
    <lineage>
        <taxon>Bacteria</taxon>
        <taxon>Bacillati</taxon>
        <taxon>Bacillota</taxon>
        <taxon>Bacilli</taxon>
        <taxon>Bacillales</taxon>
        <taxon>Bacillaceae</taxon>
        <taxon>Oceanobacillus</taxon>
    </lineage>
</organism>
<protein>
    <submittedName>
        <fullName evidence="2">Uncharacterized protein</fullName>
    </submittedName>
</protein>
<feature type="transmembrane region" description="Helical" evidence="1">
    <location>
        <begin position="21"/>
        <end position="40"/>
    </location>
</feature>
<accession>A0A417YGC6</accession>
<evidence type="ECO:0000313" key="3">
    <source>
        <dbReference type="Proteomes" id="UP000285456"/>
    </source>
</evidence>
<evidence type="ECO:0000256" key="1">
    <source>
        <dbReference type="SAM" id="Phobius"/>
    </source>
</evidence>
<keyword evidence="1" id="KW-1133">Transmembrane helix</keyword>
<gene>
    <name evidence="2" type="ORF">D1B32_11620</name>
</gene>
<keyword evidence="1" id="KW-0472">Membrane</keyword>
<dbReference type="EMBL" id="QWEH01000007">
    <property type="protein sequence ID" value="RHW31880.1"/>
    <property type="molecule type" value="Genomic_DNA"/>
</dbReference>
<dbReference type="Proteomes" id="UP000285456">
    <property type="component" value="Unassembled WGS sequence"/>
</dbReference>
<dbReference type="RefSeq" id="WP_118889438.1">
    <property type="nucleotide sequence ID" value="NZ_PHUT01000007.1"/>
</dbReference>
<sequence length="90" mass="10815">MKQITECLDRAFNNKKPLKKKWRAGILAIENVSLLIMFHYHHMIMVYDLNKHVYLHQWHETSADLRGLNAAKKYLEEHSYEEISGRYVKQ</sequence>